<dbReference type="Pfam" id="PF09835">
    <property type="entry name" value="DUF2062"/>
    <property type="match status" value="1"/>
</dbReference>
<dbReference type="AlphaFoldDB" id="A0A515ES14"/>
<reference evidence="4" key="1">
    <citation type="submission" date="2019-02" db="EMBL/GenBank/DDBJ databases">
        <title>Complete genome sequence of Rhodoferax sp. Gr-4.</title>
        <authorList>
            <person name="Jin L."/>
        </authorList>
    </citation>
    <scope>NUCLEOTIDE SEQUENCE [LARGE SCALE GENOMIC DNA]</scope>
    <source>
        <strain evidence="4">Gr-4</strain>
    </source>
</reference>
<gene>
    <name evidence="3" type="ORF">EXZ61_15525</name>
</gene>
<keyword evidence="1" id="KW-1133">Transmembrane helix</keyword>
<keyword evidence="1" id="KW-0812">Transmembrane</keyword>
<proteinExistence type="predicted"/>
<organism evidence="3 4">
    <name type="scientific">Rhodoferax aquaticus</name>
    <dbReference type="NCBI Taxonomy" id="2527691"/>
    <lineage>
        <taxon>Bacteria</taxon>
        <taxon>Pseudomonadati</taxon>
        <taxon>Pseudomonadota</taxon>
        <taxon>Betaproteobacteria</taxon>
        <taxon>Burkholderiales</taxon>
        <taxon>Comamonadaceae</taxon>
        <taxon>Rhodoferax</taxon>
    </lineage>
</organism>
<dbReference type="Proteomes" id="UP000317365">
    <property type="component" value="Chromosome"/>
</dbReference>
<feature type="transmembrane region" description="Helical" evidence="1">
    <location>
        <begin position="57"/>
        <end position="77"/>
    </location>
</feature>
<keyword evidence="4" id="KW-1185">Reference proteome</keyword>
<accession>A0A515ES14</accession>
<keyword evidence="1" id="KW-0472">Membrane</keyword>
<reference evidence="4" key="2">
    <citation type="journal article" date="2020" name="Int. J. Syst. Evol. Microbiol.">
        <title>Genomic insights into a novel species Rhodoferax aquaticus sp. nov., isolated from freshwater.</title>
        <authorList>
            <person name="Li T."/>
            <person name="Zhuo Y."/>
            <person name="Jin C.Z."/>
            <person name="Wu X."/>
            <person name="Ko S.R."/>
            <person name="Jin F.J."/>
            <person name="Ahn C.Y."/>
            <person name="Oh H.M."/>
            <person name="Lee H.G."/>
            <person name="Jin L."/>
        </authorList>
    </citation>
    <scope>NUCLEOTIDE SEQUENCE [LARGE SCALE GENOMIC DNA]</scope>
    <source>
        <strain evidence="4">Gr-4</strain>
    </source>
</reference>
<evidence type="ECO:0000313" key="3">
    <source>
        <dbReference type="EMBL" id="QDL55467.1"/>
    </source>
</evidence>
<dbReference type="PANTHER" id="PTHR40547">
    <property type="entry name" value="SLL0298 PROTEIN"/>
    <property type="match status" value="1"/>
</dbReference>
<evidence type="ECO:0000313" key="4">
    <source>
        <dbReference type="Proteomes" id="UP000317365"/>
    </source>
</evidence>
<feature type="transmembrane region" description="Helical" evidence="1">
    <location>
        <begin position="136"/>
        <end position="159"/>
    </location>
</feature>
<protein>
    <submittedName>
        <fullName evidence="3">DUF2062 domain-containing protein</fullName>
    </submittedName>
</protein>
<dbReference type="RefSeq" id="WP_142812624.1">
    <property type="nucleotide sequence ID" value="NZ_CP036282.1"/>
</dbReference>
<sequence length="175" mass="19668">MTPSFSHWFERVRASLPTRESLAQHAWLKPVAGKVMHPQLWRMQHESVARGVAVGTFWAFVIPVGQFVAATAHCAWWRANIPVATAMTMVTNPLTIGFWLWLAYQIGAFFLGAPMLEPPRTGAEVLSWFAQYGWPTVLGMGIFATVGAAVGYVLVKVSWRLSVNTKRRRRLRTKS</sequence>
<evidence type="ECO:0000256" key="1">
    <source>
        <dbReference type="SAM" id="Phobius"/>
    </source>
</evidence>
<evidence type="ECO:0000259" key="2">
    <source>
        <dbReference type="Pfam" id="PF09835"/>
    </source>
</evidence>
<dbReference type="EMBL" id="CP036282">
    <property type="protein sequence ID" value="QDL55467.1"/>
    <property type="molecule type" value="Genomic_DNA"/>
</dbReference>
<feature type="transmembrane region" description="Helical" evidence="1">
    <location>
        <begin position="98"/>
        <end position="116"/>
    </location>
</feature>
<feature type="domain" description="DUF2062" evidence="2">
    <location>
        <begin position="31"/>
        <end position="167"/>
    </location>
</feature>
<dbReference type="PANTHER" id="PTHR40547:SF1">
    <property type="entry name" value="SLL0298 PROTEIN"/>
    <property type="match status" value="1"/>
</dbReference>
<dbReference type="InterPro" id="IPR018639">
    <property type="entry name" value="DUF2062"/>
</dbReference>
<dbReference type="KEGG" id="rhg:EXZ61_15525"/>
<name>A0A515ES14_9BURK</name>